<dbReference type="InterPro" id="IPR004838">
    <property type="entry name" value="NHTrfase_class1_PyrdxlP-BS"/>
</dbReference>
<keyword evidence="5" id="KW-0663">Pyridoxal phosphate</keyword>
<evidence type="ECO:0000256" key="6">
    <source>
        <dbReference type="RuleBase" id="RU000481"/>
    </source>
</evidence>
<protein>
    <recommendedName>
        <fullName evidence="6">Aminotransferase</fullName>
        <ecNumber evidence="6">2.6.1.-</ecNumber>
    </recommendedName>
</protein>
<dbReference type="InterPro" id="IPR004839">
    <property type="entry name" value="Aminotransferase_I/II_large"/>
</dbReference>
<dbReference type="AlphaFoldDB" id="A0A943EIR3"/>
<dbReference type="CDD" id="cd00609">
    <property type="entry name" value="AAT_like"/>
    <property type="match status" value="1"/>
</dbReference>
<evidence type="ECO:0000313" key="9">
    <source>
        <dbReference type="Proteomes" id="UP000751224"/>
    </source>
</evidence>
<accession>A0A943EIR3</accession>
<name>A0A943EIR3_9FIRM</name>
<dbReference type="Pfam" id="PF00155">
    <property type="entry name" value="Aminotran_1_2"/>
    <property type="match status" value="1"/>
</dbReference>
<dbReference type="GO" id="GO:0030170">
    <property type="term" value="F:pyridoxal phosphate binding"/>
    <property type="evidence" value="ECO:0007669"/>
    <property type="project" value="InterPro"/>
</dbReference>
<evidence type="ECO:0000256" key="3">
    <source>
        <dbReference type="ARBA" id="ARBA00022576"/>
    </source>
</evidence>
<organism evidence="8 9">
    <name type="scientific">Thomasclavelia spiroformis</name>
    <dbReference type="NCBI Taxonomy" id="29348"/>
    <lineage>
        <taxon>Bacteria</taxon>
        <taxon>Bacillati</taxon>
        <taxon>Bacillota</taxon>
        <taxon>Erysipelotrichia</taxon>
        <taxon>Erysipelotrichales</taxon>
        <taxon>Coprobacillaceae</taxon>
        <taxon>Thomasclavelia</taxon>
    </lineage>
</organism>
<dbReference type="PROSITE" id="PS00105">
    <property type="entry name" value="AA_TRANSFER_CLASS_1"/>
    <property type="match status" value="1"/>
</dbReference>
<proteinExistence type="inferred from homology"/>
<comment type="cofactor">
    <cofactor evidence="1 6">
        <name>pyridoxal 5'-phosphate</name>
        <dbReference type="ChEBI" id="CHEBI:597326"/>
    </cofactor>
</comment>
<dbReference type="Gene3D" id="3.40.640.10">
    <property type="entry name" value="Type I PLP-dependent aspartate aminotransferase-like (Major domain)"/>
    <property type="match status" value="1"/>
</dbReference>
<reference evidence="8" key="1">
    <citation type="submission" date="2021-02" db="EMBL/GenBank/DDBJ databases">
        <title>Infant gut strain persistence is associated with maternal origin, phylogeny, and functional potential including surface adhesion and iron acquisition.</title>
        <authorList>
            <person name="Lou Y.C."/>
        </authorList>
    </citation>
    <scope>NUCLEOTIDE SEQUENCE</scope>
    <source>
        <strain evidence="8">L3_108_000G1_dasL3_108_000G1_metabat.metabat.11</strain>
    </source>
</reference>
<comment type="similarity">
    <text evidence="2 6">Belongs to the class-I pyridoxal-phosphate-dependent aminotransferase family.</text>
</comment>
<evidence type="ECO:0000256" key="5">
    <source>
        <dbReference type="ARBA" id="ARBA00022898"/>
    </source>
</evidence>
<dbReference type="InterPro" id="IPR015422">
    <property type="entry name" value="PyrdxlP-dep_Trfase_small"/>
</dbReference>
<dbReference type="RefSeq" id="WP_303887386.1">
    <property type="nucleotide sequence ID" value="NZ_JAGZCC010000035.1"/>
</dbReference>
<dbReference type="InterPro" id="IPR015424">
    <property type="entry name" value="PyrdxlP-dep_Trfase"/>
</dbReference>
<keyword evidence="3 6" id="KW-0032">Aminotransferase</keyword>
<comment type="caution">
    <text evidence="8">The sequence shown here is derived from an EMBL/GenBank/DDBJ whole genome shotgun (WGS) entry which is preliminary data.</text>
</comment>
<dbReference type="Gene3D" id="3.90.1150.10">
    <property type="entry name" value="Aspartate Aminotransferase, domain 1"/>
    <property type="match status" value="1"/>
</dbReference>
<keyword evidence="4 6" id="KW-0808">Transferase</keyword>
<dbReference type="InterPro" id="IPR015421">
    <property type="entry name" value="PyrdxlP-dep_Trfase_major"/>
</dbReference>
<dbReference type="GO" id="GO:0006520">
    <property type="term" value="P:amino acid metabolic process"/>
    <property type="evidence" value="ECO:0007669"/>
    <property type="project" value="InterPro"/>
</dbReference>
<sequence>MKNRMKKEFVNFEGGLFSKVEKADVGDSYTMMQDAGFSLMGWADPFMPDFSLPSHVLEKTIKTISEPISSHYTAPTGNMELREIICQRINDKYKMNLNSRRNIIITPGSDSALFFAMFPFLEKGDEVIIPCPSYPNNMQNIKMMQATPITLRLSDENNYQICLNDLEKLITDKTKMIILTHPNNPTTTVFNRESLEAIKTVVLKYNLVLVCDQAFEDFTYENEFIAPMSMNEMFEHTITICSISKGMGLSGYRVGYIIADDKIMDVLYGCAVSVIGATNTISQVAAIEAFKHPEFMKEFEEAYDYRRHKAYEIINSVPGVKMDLPESGFLGWIDVRKLGDSSMICKRLVEEAQVVVNDGINYGPGGEGHLRIVLGVYKDNQTVVNALNKIARVLKQIAMEKGIK</sequence>
<dbReference type="GO" id="GO:0008483">
    <property type="term" value="F:transaminase activity"/>
    <property type="evidence" value="ECO:0007669"/>
    <property type="project" value="UniProtKB-KW"/>
</dbReference>
<evidence type="ECO:0000256" key="1">
    <source>
        <dbReference type="ARBA" id="ARBA00001933"/>
    </source>
</evidence>
<evidence type="ECO:0000259" key="7">
    <source>
        <dbReference type="Pfam" id="PF00155"/>
    </source>
</evidence>
<dbReference type="EMBL" id="JAGZCC010000035">
    <property type="protein sequence ID" value="MBS5588508.1"/>
    <property type="molecule type" value="Genomic_DNA"/>
</dbReference>
<dbReference type="PANTHER" id="PTHR46383">
    <property type="entry name" value="ASPARTATE AMINOTRANSFERASE"/>
    <property type="match status" value="1"/>
</dbReference>
<dbReference type="PRINTS" id="PR00753">
    <property type="entry name" value="ACCSYNTHASE"/>
</dbReference>
<dbReference type="EC" id="2.6.1.-" evidence="6"/>
<evidence type="ECO:0000313" key="8">
    <source>
        <dbReference type="EMBL" id="MBS5588508.1"/>
    </source>
</evidence>
<evidence type="ECO:0000256" key="4">
    <source>
        <dbReference type="ARBA" id="ARBA00022679"/>
    </source>
</evidence>
<gene>
    <name evidence="8" type="ORF">KHX14_06780</name>
</gene>
<dbReference type="PANTHER" id="PTHR46383:SF1">
    <property type="entry name" value="ASPARTATE AMINOTRANSFERASE"/>
    <property type="match status" value="1"/>
</dbReference>
<dbReference type="Proteomes" id="UP000751224">
    <property type="component" value="Unassembled WGS sequence"/>
</dbReference>
<dbReference type="SUPFAM" id="SSF53383">
    <property type="entry name" value="PLP-dependent transferases"/>
    <property type="match status" value="1"/>
</dbReference>
<feature type="domain" description="Aminotransferase class I/classII large" evidence="7">
    <location>
        <begin position="52"/>
        <end position="385"/>
    </location>
</feature>
<dbReference type="InterPro" id="IPR050596">
    <property type="entry name" value="AspAT/PAT-like"/>
</dbReference>
<evidence type="ECO:0000256" key="2">
    <source>
        <dbReference type="ARBA" id="ARBA00007441"/>
    </source>
</evidence>